<evidence type="ECO:0000313" key="2">
    <source>
        <dbReference type="Proteomes" id="UP000514720"/>
    </source>
</evidence>
<name>A0A7L7KNF0_9MOLU</name>
<protein>
    <submittedName>
        <fullName evidence="1">Uncharacterized protein</fullName>
    </submittedName>
</protein>
<dbReference type="AlphaFoldDB" id="A0A7L7KNF0"/>
<dbReference type="KEGG" id="xcl:G4Z02_00285"/>
<reference evidence="1 2" key="1">
    <citation type="submission" date="2020-02" db="EMBL/GenBank/DDBJ databases">
        <authorList>
            <person name="Zheng R.K."/>
            <person name="Sun C.M."/>
        </authorList>
    </citation>
    <scope>NUCLEOTIDE SEQUENCE [LARGE SCALE GENOMIC DNA]</scope>
    <source>
        <strain evidence="2">zrk13</strain>
    </source>
</reference>
<proteinExistence type="predicted"/>
<gene>
    <name evidence="1" type="ORF">G4Z02_00285</name>
</gene>
<dbReference type="RefSeq" id="WP_047001641.1">
    <property type="nucleotide sequence ID" value="NZ_CP048914.1"/>
</dbReference>
<evidence type="ECO:0000313" key="1">
    <source>
        <dbReference type="EMBL" id="QMS84241.1"/>
    </source>
</evidence>
<dbReference type="EMBL" id="CP048914">
    <property type="protein sequence ID" value="QMS84241.1"/>
    <property type="molecule type" value="Genomic_DNA"/>
</dbReference>
<organism evidence="1 2">
    <name type="scientific">Candidatus Xianfuyuplasma coldseepsis</name>
    <dbReference type="NCBI Taxonomy" id="2782163"/>
    <lineage>
        <taxon>Bacteria</taxon>
        <taxon>Bacillati</taxon>
        <taxon>Mycoplasmatota</taxon>
        <taxon>Mollicutes</taxon>
        <taxon>Candidatus Izemoplasmatales</taxon>
        <taxon>Candidatus Izemoplasmataceae</taxon>
        <taxon>Candidatus Xianfuyuplasma</taxon>
    </lineage>
</organism>
<accession>A0A7L7KNF0</accession>
<sequence length="81" mass="9571">MMISPESYYEEYLKGKTKEEIMTAIRGLKQEIGRLKSTLENPDYDDNAIIHPDKFTCIYWTRGYLEKAKETLRENMKGAFK</sequence>
<keyword evidence="2" id="KW-1185">Reference proteome</keyword>
<dbReference type="Proteomes" id="UP000514720">
    <property type="component" value="Chromosome"/>
</dbReference>